<proteinExistence type="predicted"/>
<keyword evidence="1" id="KW-0472">Membrane</keyword>
<name>A0AA86T6I7_9FABA</name>
<gene>
    <name evidence="2" type="ORF">AYBTSS11_LOCUS20249</name>
</gene>
<organism evidence="2 3">
    <name type="scientific">Sphenostylis stenocarpa</name>
    <dbReference type="NCBI Taxonomy" id="92480"/>
    <lineage>
        <taxon>Eukaryota</taxon>
        <taxon>Viridiplantae</taxon>
        <taxon>Streptophyta</taxon>
        <taxon>Embryophyta</taxon>
        <taxon>Tracheophyta</taxon>
        <taxon>Spermatophyta</taxon>
        <taxon>Magnoliopsida</taxon>
        <taxon>eudicotyledons</taxon>
        <taxon>Gunneridae</taxon>
        <taxon>Pentapetalae</taxon>
        <taxon>rosids</taxon>
        <taxon>fabids</taxon>
        <taxon>Fabales</taxon>
        <taxon>Fabaceae</taxon>
        <taxon>Papilionoideae</taxon>
        <taxon>50 kb inversion clade</taxon>
        <taxon>NPAAA clade</taxon>
        <taxon>indigoferoid/millettioid clade</taxon>
        <taxon>Phaseoleae</taxon>
        <taxon>Sphenostylis</taxon>
    </lineage>
</organism>
<protein>
    <submittedName>
        <fullName evidence="2">Uncharacterized protein</fullName>
    </submittedName>
</protein>
<evidence type="ECO:0000313" key="3">
    <source>
        <dbReference type="Proteomes" id="UP001189624"/>
    </source>
</evidence>
<dbReference type="AlphaFoldDB" id="A0AA86T6I7"/>
<keyword evidence="1" id="KW-0812">Transmembrane</keyword>
<keyword evidence="3" id="KW-1185">Reference proteome</keyword>
<evidence type="ECO:0000256" key="1">
    <source>
        <dbReference type="SAM" id="Phobius"/>
    </source>
</evidence>
<evidence type="ECO:0000313" key="2">
    <source>
        <dbReference type="EMBL" id="CAJ1964320.1"/>
    </source>
</evidence>
<reference evidence="2" key="1">
    <citation type="submission" date="2023-10" db="EMBL/GenBank/DDBJ databases">
        <authorList>
            <person name="Domelevo Entfellner J.-B."/>
        </authorList>
    </citation>
    <scope>NUCLEOTIDE SEQUENCE</scope>
</reference>
<accession>A0AA86T6I7</accession>
<dbReference type="Gramene" id="rna-AYBTSS11_LOCUS20249">
    <property type="protein sequence ID" value="CAJ1964320.1"/>
    <property type="gene ID" value="gene-AYBTSS11_LOCUS20249"/>
</dbReference>
<dbReference type="EMBL" id="OY731403">
    <property type="protein sequence ID" value="CAJ1964320.1"/>
    <property type="molecule type" value="Genomic_DNA"/>
</dbReference>
<keyword evidence="1" id="KW-1133">Transmembrane helix</keyword>
<sequence length="102" mass="10833">MVSELSSPYPILGLQPALIYPYLLPLILLSLYAKLAKGLSEEMGVEELTAGGALSERLARGSSSIKRGFPTGMGFVDPGRTLLTQEKFLNAGKRALRLPAGG</sequence>
<feature type="transmembrane region" description="Helical" evidence="1">
    <location>
        <begin position="12"/>
        <end position="33"/>
    </location>
</feature>
<dbReference type="Proteomes" id="UP001189624">
    <property type="component" value="Chromosome 6"/>
</dbReference>